<keyword evidence="2" id="KW-0472">Membrane</keyword>
<gene>
    <name evidence="3" type="ORF">Esi_0189_0033</name>
</gene>
<reference evidence="3 4" key="1">
    <citation type="journal article" date="2010" name="Nature">
        <title>The Ectocarpus genome and the independent evolution of multicellularity in brown algae.</title>
        <authorList>
            <person name="Cock J.M."/>
            <person name="Sterck L."/>
            <person name="Rouze P."/>
            <person name="Scornet D."/>
            <person name="Allen A.E."/>
            <person name="Amoutzias G."/>
            <person name="Anthouard V."/>
            <person name="Artiguenave F."/>
            <person name="Aury J.M."/>
            <person name="Badger J.H."/>
            <person name="Beszteri B."/>
            <person name="Billiau K."/>
            <person name="Bonnet E."/>
            <person name="Bothwell J.H."/>
            <person name="Bowler C."/>
            <person name="Boyen C."/>
            <person name="Brownlee C."/>
            <person name="Carrano C.J."/>
            <person name="Charrier B."/>
            <person name="Cho G.Y."/>
            <person name="Coelho S.M."/>
            <person name="Collen J."/>
            <person name="Corre E."/>
            <person name="Da Silva C."/>
            <person name="Delage L."/>
            <person name="Delaroque N."/>
            <person name="Dittami S.M."/>
            <person name="Doulbeau S."/>
            <person name="Elias M."/>
            <person name="Farnham G."/>
            <person name="Gachon C.M."/>
            <person name="Gschloessl B."/>
            <person name="Heesch S."/>
            <person name="Jabbari K."/>
            <person name="Jubin C."/>
            <person name="Kawai H."/>
            <person name="Kimura K."/>
            <person name="Kloareg B."/>
            <person name="Kupper F.C."/>
            <person name="Lang D."/>
            <person name="Le Bail A."/>
            <person name="Leblanc C."/>
            <person name="Lerouge P."/>
            <person name="Lohr M."/>
            <person name="Lopez P.J."/>
            <person name="Martens C."/>
            <person name="Maumus F."/>
            <person name="Michel G."/>
            <person name="Miranda-Saavedra D."/>
            <person name="Morales J."/>
            <person name="Moreau H."/>
            <person name="Motomura T."/>
            <person name="Nagasato C."/>
            <person name="Napoli C.A."/>
            <person name="Nelson D.R."/>
            <person name="Nyvall-Collen P."/>
            <person name="Peters A.F."/>
            <person name="Pommier C."/>
            <person name="Potin P."/>
            <person name="Poulain J."/>
            <person name="Quesneville H."/>
            <person name="Read B."/>
            <person name="Rensing S.A."/>
            <person name="Ritter A."/>
            <person name="Rousvoal S."/>
            <person name="Samanta M."/>
            <person name="Samson G."/>
            <person name="Schroeder D.C."/>
            <person name="Segurens B."/>
            <person name="Strittmatter M."/>
            <person name="Tonon T."/>
            <person name="Tregear J.W."/>
            <person name="Valentin K."/>
            <person name="von Dassow P."/>
            <person name="Yamagishi T."/>
            <person name="Van de Peer Y."/>
            <person name="Wincker P."/>
        </authorList>
    </citation>
    <scope>NUCLEOTIDE SEQUENCE [LARGE SCALE GENOMIC DNA]</scope>
    <source>
        <strain evidence="4">Ec32 / CCAP1310/4</strain>
    </source>
</reference>
<dbReference type="Proteomes" id="UP000002630">
    <property type="component" value="Linkage Group LG17"/>
</dbReference>
<accession>D7FPF5</accession>
<evidence type="ECO:0000256" key="2">
    <source>
        <dbReference type="SAM" id="Phobius"/>
    </source>
</evidence>
<evidence type="ECO:0000313" key="3">
    <source>
        <dbReference type="EMBL" id="CBJ30413.1"/>
    </source>
</evidence>
<dbReference type="eggNOG" id="KOG4533">
    <property type="taxonomic scope" value="Eukaryota"/>
</dbReference>
<dbReference type="AlphaFoldDB" id="D7FPF5"/>
<dbReference type="OMA" id="DLYGCHG"/>
<keyword evidence="2" id="KW-1133">Transmembrane helix</keyword>
<dbReference type="EMBL" id="FN648355">
    <property type="protein sequence ID" value="CBJ30413.1"/>
    <property type="molecule type" value="Genomic_DNA"/>
</dbReference>
<feature type="transmembrane region" description="Helical" evidence="2">
    <location>
        <begin position="69"/>
        <end position="92"/>
    </location>
</feature>
<name>D7FPF5_ECTSI</name>
<evidence type="ECO:0000256" key="1">
    <source>
        <dbReference type="SAM" id="MobiDB-lite"/>
    </source>
</evidence>
<dbReference type="EMBL" id="FN649742">
    <property type="protein sequence ID" value="CBJ30413.1"/>
    <property type="molecule type" value="Genomic_DNA"/>
</dbReference>
<keyword evidence="2" id="KW-0812">Transmembrane</keyword>
<evidence type="ECO:0000313" key="4">
    <source>
        <dbReference type="Proteomes" id="UP000002630"/>
    </source>
</evidence>
<sequence>MQRQHQRVAAPEGLRRLLRNEGKTNMTYSRRVEPMYASKPSLVDLEAGGTDLANSKTTAALCRPTMPRLTLAAIVVLLQAAAILGLLVSLALTRDRCRTAAATESFHVGPRVVFVDSQASKELTHLIMVPCHGVTVTESLEGADSRDGDWFLLDYQKGKDVPRALVGHIQGGLDALDADENALLLFSGGKTRGPAGPKSEGESYFFVADHYDWWGKPDLRARASTEDFARDSFENVLFSICRFKEITGDYPTKITVVGFDFKEDRFEHLHMPSLRFPPEAFRYVGLHPEGRFDHAAAAEGERTSALEPYRSDPYGCAVGGTLVQKRHARDPFHRTPPYSMVCPEMSELLGWCETELFTGDLPWSPASEEGTEEGSGVRERLRR</sequence>
<organism evidence="3 4">
    <name type="scientific">Ectocarpus siliculosus</name>
    <name type="common">Brown alga</name>
    <name type="synonym">Conferva siliculosa</name>
    <dbReference type="NCBI Taxonomy" id="2880"/>
    <lineage>
        <taxon>Eukaryota</taxon>
        <taxon>Sar</taxon>
        <taxon>Stramenopiles</taxon>
        <taxon>Ochrophyta</taxon>
        <taxon>PX clade</taxon>
        <taxon>Phaeophyceae</taxon>
        <taxon>Ectocarpales</taxon>
        <taxon>Ectocarpaceae</taxon>
        <taxon>Ectocarpus</taxon>
    </lineage>
</organism>
<dbReference type="PANTHER" id="PTHR28110">
    <property type="entry name" value="TRANSMEMBRANE PROTEIN"/>
    <property type="match status" value="1"/>
</dbReference>
<protein>
    <recommendedName>
        <fullName evidence="5">DUF218 domain-containing protein</fullName>
    </recommendedName>
</protein>
<evidence type="ECO:0008006" key="5">
    <source>
        <dbReference type="Google" id="ProtNLM"/>
    </source>
</evidence>
<dbReference type="GO" id="GO:0005737">
    <property type="term" value="C:cytoplasm"/>
    <property type="evidence" value="ECO:0007669"/>
    <property type="project" value="TreeGrafter"/>
</dbReference>
<proteinExistence type="predicted"/>
<dbReference type="PANTHER" id="PTHR28110:SF1">
    <property type="entry name" value="TRANSMEMBRANE PROTEIN"/>
    <property type="match status" value="1"/>
</dbReference>
<feature type="region of interest" description="Disordered" evidence="1">
    <location>
        <begin position="362"/>
        <end position="383"/>
    </location>
</feature>
<dbReference type="InterPro" id="IPR055323">
    <property type="entry name" value="C57A10.07/YOR238W"/>
</dbReference>
<dbReference type="OrthoDB" id="4347at2759"/>
<keyword evidence="4" id="KW-1185">Reference proteome</keyword>
<dbReference type="InParanoid" id="D7FPF5"/>